<dbReference type="InterPro" id="IPR036138">
    <property type="entry name" value="PBP_dimer_sf"/>
</dbReference>
<dbReference type="Gene3D" id="3.30.450.330">
    <property type="match status" value="1"/>
</dbReference>
<name>A0A2M8EP52_9BACT</name>
<dbReference type="SUPFAM" id="SSF56519">
    <property type="entry name" value="Penicillin binding protein dimerisation domain"/>
    <property type="match status" value="1"/>
</dbReference>
<feature type="transmembrane region" description="Helical" evidence="3">
    <location>
        <begin position="20"/>
        <end position="41"/>
    </location>
</feature>
<evidence type="ECO:0000256" key="3">
    <source>
        <dbReference type="SAM" id="Phobius"/>
    </source>
</evidence>
<evidence type="ECO:0000313" key="6">
    <source>
        <dbReference type="EMBL" id="PJC24471.1"/>
    </source>
</evidence>
<comment type="subcellular location">
    <subcellularLocation>
        <location evidence="1">Membrane</location>
    </subcellularLocation>
</comment>
<reference evidence="7" key="1">
    <citation type="submission" date="2017-09" db="EMBL/GenBank/DDBJ databases">
        <title>Depth-based differentiation of microbial function through sediment-hosted aquifers and enrichment of novel symbionts in the deep terrestrial subsurface.</title>
        <authorList>
            <person name="Probst A.J."/>
            <person name="Ladd B."/>
            <person name="Jarett J.K."/>
            <person name="Geller-Mcgrath D.E."/>
            <person name="Sieber C.M.K."/>
            <person name="Emerson J.B."/>
            <person name="Anantharaman K."/>
            <person name="Thomas B.C."/>
            <person name="Malmstrom R."/>
            <person name="Stieglmeier M."/>
            <person name="Klingl A."/>
            <person name="Woyke T."/>
            <person name="Ryan C.M."/>
            <person name="Banfield J.F."/>
        </authorList>
    </citation>
    <scope>NUCLEOTIDE SEQUENCE [LARGE SCALE GENOMIC DNA]</scope>
</reference>
<evidence type="ECO:0008006" key="8">
    <source>
        <dbReference type="Google" id="ProtNLM"/>
    </source>
</evidence>
<dbReference type="Proteomes" id="UP000230251">
    <property type="component" value="Unassembled WGS sequence"/>
</dbReference>
<organism evidence="6 7">
    <name type="scientific">Candidatus Uhrbacteria bacterium CG_4_9_14_0_2_um_filter_41_50</name>
    <dbReference type="NCBI Taxonomy" id="1975031"/>
    <lineage>
        <taxon>Bacteria</taxon>
        <taxon>Candidatus Uhriibacteriota</taxon>
    </lineage>
</organism>
<dbReference type="InterPro" id="IPR012338">
    <property type="entry name" value="Beta-lactam/transpept-like"/>
</dbReference>
<dbReference type="PANTHER" id="PTHR30627">
    <property type="entry name" value="PEPTIDOGLYCAN D,D-TRANSPEPTIDASE"/>
    <property type="match status" value="1"/>
</dbReference>
<gene>
    <name evidence="6" type="ORF">CO057_02650</name>
</gene>
<feature type="domain" description="Penicillin-binding protein dimerisation" evidence="5">
    <location>
        <begin position="61"/>
        <end position="240"/>
    </location>
</feature>
<keyword evidence="3" id="KW-1133">Transmembrane helix</keyword>
<evidence type="ECO:0000256" key="1">
    <source>
        <dbReference type="ARBA" id="ARBA00004370"/>
    </source>
</evidence>
<dbReference type="Gene3D" id="3.40.710.10">
    <property type="entry name" value="DD-peptidase/beta-lactamase superfamily"/>
    <property type="match status" value="1"/>
</dbReference>
<keyword evidence="3" id="KW-0812">Transmembrane</keyword>
<dbReference type="Gene3D" id="3.90.1310.10">
    <property type="entry name" value="Penicillin-binding protein 2a (Domain 2)"/>
    <property type="match status" value="1"/>
</dbReference>
<accession>A0A2M8EP52</accession>
<feature type="domain" description="Penicillin-binding protein transpeptidase" evidence="4">
    <location>
        <begin position="285"/>
        <end position="592"/>
    </location>
</feature>
<dbReference type="InterPro" id="IPR005311">
    <property type="entry name" value="PBP_dimer"/>
</dbReference>
<protein>
    <recommendedName>
        <fullName evidence="8">Penicillin-binding protein transpeptidase domain-containing protein</fullName>
    </recommendedName>
</protein>
<evidence type="ECO:0000259" key="4">
    <source>
        <dbReference type="Pfam" id="PF00905"/>
    </source>
</evidence>
<evidence type="ECO:0000256" key="2">
    <source>
        <dbReference type="ARBA" id="ARBA00023136"/>
    </source>
</evidence>
<dbReference type="GO" id="GO:0008658">
    <property type="term" value="F:penicillin binding"/>
    <property type="evidence" value="ECO:0007669"/>
    <property type="project" value="InterPro"/>
</dbReference>
<comment type="caution">
    <text evidence="6">The sequence shown here is derived from an EMBL/GenBank/DDBJ whole genome shotgun (WGS) entry which is preliminary data.</text>
</comment>
<dbReference type="PANTHER" id="PTHR30627:SF1">
    <property type="entry name" value="PEPTIDOGLYCAN D,D-TRANSPEPTIDASE FTSI"/>
    <property type="match status" value="1"/>
</dbReference>
<dbReference type="InterPro" id="IPR001460">
    <property type="entry name" value="PCN-bd_Tpept"/>
</dbReference>
<proteinExistence type="predicted"/>
<dbReference type="AlphaFoldDB" id="A0A2M8EP52"/>
<evidence type="ECO:0000313" key="7">
    <source>
        <dbReference type="Proteomes" id="UP000230251"/>
    </source>
</evidence>
<dbReference type="Pfam" id="PF03717">
    <property type="entry name" value="PBP_dimer"/>
    <property type="match status" value="1"/>
</dbReference>
<dbReference type="GO" id="GO:0071555">
    <property type="term" value="P:cell wall organization"/>
    <property type="evidence" value="ECO:0007669"/>
    <property type="project" value="TreeGrafter"/>
</dbReference>
<dbReference type="Pfam" id="PF00905">
    <property type="entry name" value="Transpeptidase"/>
    <property type="match status" value="1"/>
</dbReference>
<evidence type="ECO:0000259" key="5">
    <source>
        <dbReference type="Pfam" id="PF03717"/>
    </source>
</evidence>
<dbReference type="InterPro" id="IPR050515">
    <property type="entry name" value="Beta-lactam/transpept"/>
</dbReference>
<sequence>MHGDRKKQRPKISNWRISVLRGFFVLLTGAIILRLFSLQVIQADFYQAISSGQHEFYQELVAKRGTIYVSDWKDGSEYAAATNEARAFIYAEPRKIEDPKSATEAIAKILGYEEVSVSDIEEIELAEDEGDEPESVGLNDYEALLSRLSKSDDPYEPIAHDIDENTLDIILALDIEGIHYILEESRAYPETNLGGHIFGFVSESADDGQIGQYGAEGYYDEFLSGSNGFLDAVTDVAGSWIGVGKRDFEAARDGGDILLTIDRSIQYHACKTLVAGVEKYNADSGSVIVMEPRTGKIIAMCNAPDFDPNNYSQVEDISVYNNLAIYDPYEPGSVIKPLVMAAALDVGAVTPATTYDDTGEVVVEGYLKPIKNSDLKSHGIQTMTEVLEKSLNTGMIFVMRQMGGTLMARYYEDYGFGILTGIDLDTEINGNMEALTYDHEAFYAPASYGQGFTITLMQLATAYGALANDGMLMQPYIVEERRYPDGTVETARVNQIRQVIDPATATTIGAMMVSVVENGHGSKAGVDGYYIAGKTGTAQVADSGGYGSLTNATFAGYGPIEDPRFVMVVRLEHPRTSEWAESTSAPIFGDIAEYILEYFEVAPNR</sequence>
<dbReference type="EMBL" id="PFSI01000037">
    <property type="protein sequence ID" value="PJC24471.1"/>
    <property type="molecule type" value="Genomic_DNA"/>
</dbReference>
<keyword evidence="2 3" id="KW-0472">Membrane</keyword>
<dbReference type="SUPFAM" id="SSF56601">
    <property type="entry name" value="beta-lactamase/transpeptidase-like"/>
    <property type="match status" value="1"/>
</dbReference>
<dbReference type="GO" id="GO:0005886">
    <property type="term" value="C:plasma membrane"/>
    <property type="evidence" value="ECO:0007669"/>
    <property type="project" value="TreeGrafter"/>
</dbReference>